<dbReference type="OrthoDB" id="5915006at2"/>
<dbReference type="EMBL" id="FRCX01000005">
    <property type="protein sequence ID" value="SHN17831.1"/>
    <property type="molecule type" value="Genomic_DNA"/>
</dbReference>
<protein>
    <submittedName>
        <fullName evidence="1">Tetratricopeptide repeat-containing protein</fullName>
    </submittedName>
</protein>
<dbReference type="Pfam" id="PF13181">
    <property type="entry name" value="TPR_8"/>
    <property type="match status" value="1"/>
</dbReference>
<evidence type="ECO:0000313" key="2">
    <source>
        <dbReference type="Proteomes" id="UP000184339"/>
    </source>
</evidence>
<dbReference type="Gene3D" id="1.25.40.10">
    <property type="entry name" value="Tetratricopeptide repeat domain"/>
    <property type="match status" value="2"/>
</dbReference>
<keyword evidence="2" id="KW-1185">Reference proteome</keyword>
<accession>A0A1M7PKX2</accession>
<dbReference type="PANTHER" id="PTHR12558:SF13">
    <property type="entry name" value="CELL DIVISION CYCLE PROTEIN 27 HOMOLOG"/>
    <property type="match status" value="1"/>
</dbReference>
<name>A0A1M7PKX2_9BURK</name>
<dbReference type="SMART" id="SM00028">
    <property type="entry name" value="TPR"/>
    <property type="match status" value="6"/>
</dbReference>
<dbReference type="PANTHER" id="PTHR12558">
    <property type="entry name" value="CELL DIVISION CYCLE 16,23,27"/>
    <property type="match status" value="1"/>
</dbReference>
<dbReference type="SUPFAM" id="SSF48452">
    <property type="entry name" value="TPR-like"/>
    <property type="match status" value="2"/>
</dbReference>
<dbReference type="InterPro" id="IPR011990">
    <property type="entry name" value="TPR-like_helical_dom_sf"/>
</dbReference>
<dbReference type="AlphaFoldDB" id="A0A1M7PKX2"/>
<dbReference type="STRING" id="551987.SAMN05192549_105179"/>
<gene>
    <name evidence="1" type="ORF">SAMN05192549_105179</name>
</gene>
<evidence type="ECO:0000313" key="1">
    <source>
        <dbReference type="EMBL" id="SHN17831.1"/>
    </source>
</evidence>
<sequence length="384" mass="41549">MHAATNPPSPAAQRLERLQQFLLADPGNEPLRADIFQLALQLGQAELAQAQVTHELARNPLDINWRHREAALTMQRHDYGDAVRQLAALALEAEGNPYIRCDLGRALFRQGEFELALAQLQPLVEQHLAQVPGAMALWLRCQQQLGQLDLLLNQFVTSAAATPLPAEAYGVAALIAVDAERVAEARTWGHHALALAPRQREALVALGTLALADQDGAAARRHLETCLELHPQDGRAWSALGMTRLFDAELEPALAALQLAVQYMPSHIGSWHALGWCQLSLGDAASAKATFSHALEMDHNFGESHGALALTLAMLGDREPASQHLERALRLDAGSLAALYAKAVLSGEGRDPKAFRVLARRLLGKQQTLTGAPLADAVLSRLPT</sequence>
<dbReference type="RefSeq" id="WP_072784936.1">
    <property type="nucleotide sequence ID" value="NZ_FRCX01000005.1"/>
</dbReference>
<dbReference type="InterPro" id="IPR019734">
    <property type="entry name" value="TPR_rpt"/>
</dbReference>
<organism evidence="1 2">
    <name type="scientific">Duganella sacchari</name>
    <dbReference type="NCBI Taxonomy" id="551987"/>
    <lineage>
        <taxon>Bacteria</taxon>
        <taxon>Pseudomonadati</taxon>
        <taxon>Pseudomonadota</taxon>
        <taxon>Betaproteobacteria</taxon>
        <taxon>Burkholderiales</taxon>
        <taxon>Oxalobacteraceae</taxon>
        <taxon>Telluria group</taxon>
        <taxon>Duganella</taxon>
    </lineage>
</organism>
<dbReference type="Proteomes" id="UP000184339">
    <property type="component" value="Unassembled WGS sequence"/>
</dbReference>
<proteinExistence type="predicted"/>
<reference evidence="2" key="1">
    <citation type="submission" date="2016-11" db="EMBL/GenBank/DDBJ databases">
        <authorList>
            <person name="Varghese N."/>
            <person name="Submissions S."/>
        </authorList>
    </citation>
    <scope>NUCLEOTIDE SEQUENCE [LARGE SCALE GENOMIC DNA]</scope>
    <source>
        <strain evidence="2">Sac-22</strain>
    </source>
</reference>